<feature type="compositionally biased region" description="Polar residues" evidence="1">
    <location>
        <begin position="23"/>
        <end position="33"/>
    </location>
</feature>
<dbReference type="AlphaFoldDB" id="A0AAV7S0C1"/>
<sequence>MSLLWAQGPLRQRVSNKTEEQTRSNQENCSKCTSRAGKLDHPRRKEGLLLGVTLDPSHSRHLKLDIEVQVKKKKYLKKGLVDSGATGNFMDAQLVRTWGIPCTKKKTPEIMQALDRKLLTGGPVTLQTVPLSVTYNGGDQNIKHEEKIIFDVIHAPQYGIILGLPWLSYHNPEINWSERKIEFSSILCQEKCLQTSRVTKPCKAHVATAAEKDVTLPWQYSSYLDVFDEREAETLPPHRPYDCQINLTPGAVLPSCRV</sequence>
<reference evidence="2" key="1">
    <citation type="journal article" date="2022" name="bioRxiv">
        <title>Sequencing and chromosome-scale assembly of the giantPleurodeles waltlgenome.</title>
        <authorList>
            <person name="Brown T."/>
            <person name="Elewa A."/>
            <person name="Iarovenko S."/>
            <person name="Subramanian E."/>
            <person name="Araus A.J."/>
            <person name="Petzold A."/>
            <person name="Susuki M."/>
            <person name="Suzuki K.-i.T."/>
            <person name="Hayashi T."/>
            <person name="Toyoda A."/>
            <person name="Oliveira C."/>
            <person name="Osipova E."/>
            <person name="Leigh N.D."/>
            <person name="Simon A."/>
            <person name="Yun M.H."/>
        </authorList>
    </citation>
    <scope>NUCLEOTIDE SEQUENCE</scope>
    <source>
        <strain evidence="2">20211129_DDA</strain>
        <tissue evidence="2">Liver</tissue>
    </source>
</reference>
<name>A0AAV7S0C1_PLEWA</name>
<dbReference type="CDD" id="cd00303">
    <property type="entry name" value="retropepsin_like"/>
    <property type="match status" value="1"/>
</dbReference>
<protein>
    <submittedName>
        <fullName evidence="2">Uncharacterized protein</fullName>
    </submittedName>
</protein>
<organism evidence="2 3">
    <name type="scientific">Pleurodeles waltl</name>
    <name type="common">Iberian ribbed newt</name>
    <dbReference type="NCBI Taxonomy" id="8319"/>
    <lineage>
        <taxon>Eukaryota</taxon>
        <taxon>Metazoa</taxon>
        <taxon>Chordata</taxon>
        <taxon>Craniata</taxon>
        <taxon>Vertebrata</taxon>
        <taxon>Euteleostomi</taxon>
        <taxon>Amphibia</taxon>
        <taxon>Batrachia</taxon>
        <taxon>Caudata</taxon>
        <taxon>Salamandroidea</taxon>
        <taxon>Salamandridae</taxon>
        <taxon>Pleurodelinae</taxon>
        <taxon>Pleurodeles</taxon>
    </lineage>
</organism>
<evidence type="ECO:0000313" key="3">
    <source>
        <dbReference type="Proteomes" id="UP001066276"/>
    </source>
</evidence>
<dbReference type="EMBL" id="JANPWB010000009">
    <property type="protein sequence ID" value="KAJ1157402.1"/>
    <property type="molecule type" value="Genomic_DNA"/>
</dbReference>
<dbReference type="SUPFAM" id="SSF50630">
    <property type="entry name" value="Acid proteases"/>
    <property type="match status" value="1"/>
</dbReference>
<gene>
    <name evidence="2" type="ORF">NDU88_010115</name>
</gene>
<proteinExistence type="predicted"/>
<dbReference type="InterPro" id="IPR021109">
    <property type="entry name" value="Peptidase_aspartic_dom_sf"/>
</dbReference>
<evidence type="ECO:0000313" key="2">
    <source>
        <dbReference type="EMBL" id="KAJ1157402.1"/>
    </source>
</evidence>
<comment type="caution">
    <text evidence="2">The sequence shown here is derived from an EMBL/GenBank/DDBJ whole genome shotgun (WGS) entry which is preliminary data.</text>
</comment>
<dbReference type="PANTHER" id="PTHR15503">
    <property type="entry name" value="LDOC1 RELATED"/>
    <property type="match status" value="1"/>
</dbReference>
<feature type="region of interest" description="Disordered" evidence="1">
    <location>
        <begin position="1"/>
        <end position="40"/>
    </location>
</feature>
<dbReference type="Proteomes" id="UP001066276">
    <property type="component" value="Chromosome 5"/>
</dbReference>
<accession>A0AAV7S0C1</accession>
<dbReference type="Gene3D" id="2.40.70.10">
    <property type="entry name" value="Acid Proteases"/>
    <property type="match status" value="1"/>
</dbReference>
<dbReference type="InterPro" id="IPR032567">
    <property type="entry name" value="RTL1-rel"/>
</dbReference>
<evidence type="ECO:0000256" key="1">
    <source>
        <dbReference type="SAM" id="MobiDB-lite"/>
    </source>
</evidence>
<keyword evidence="3" id="KW-1185">Reference proteome</keyword>
<dbReference type="PANTHER" id="PTHR15503:SF22">
    <property type="entry name" value="TRANSPOSON TY3-I GAG POLYPROTEIN"/>
    <property type="match status" value="1"/>
</dbReference>